<evidence type="ECO:0000313" key="2">
    <source>
        <dbReference type="Proteomes" id="UP000228641"/>
    </source>
</evidence>
<protein>
    <submittedName>
        <fullName evidence="1">Uncharacterized protein</fullName>
    </submittedName>
</protein>
<dbReference type="EMBL" id="PGGD01000001">
    <property type="protein sequence ID" value="PJF00146.1"/>
    <property type="molecule type" value="Genomic_DNA"/>
</dbReference>
<dbReference type="RefSeq" id="WP_100189280.1">
    <property type="nucleotide sequence ID" value="NZ_PGGD01000001.1"/>
</dbReference>
<comment type="caution">
    <text evidence="1">The sequence shown here is derived from an EMBL/GenBank/DDBJ whole genome shotgun (WGS) entry which is preliminary data.</text>
</comment>
<dbReference type="AlphaFoldDB" id="A0A2M8M7H4"/>
<organism evidence="1 2">
    <name type="scientific">Prevotella intermedia</name>
    <dbReference type="NCBI Taxonomy" id="28131"/>
    <lineage>
        <taxon>Bacteria</taxon>
        <taxon>Pseudomonadati</taxon>
        <taxon>Bacteroidota</taxon>
        <taxon>Bacteroidia</taxon>
        <taxon>Bacteroidales</taxon>
        <taxon>Prevotellaceae</taxon>
        <taxon>Prevotella</taxon>
    </lineage>
</organism>
<evidence type="ECO:0000313" key="1">
    <source>
        <dbReference type="EMBL" id="PJF00146.1"/>
    </source>
</evidence>
<accession>A0A2M8M7H4</accession>
<sequence length="227" mass="26493">MKDIEKYKEIFNSPLVEAIERELIWTGHDCERVGGEQYKEAVRSLLRVRKRVLDNLFSPTTEHKIFLEEFNQAAKTALIKTRTQTINTYRALSKGNCKGDIEVNGYCFLGYEYPAMHPIQTDRAKKVWDILSGVIDHYMPSYNDGISIPGYRIQSMADCERIIKEDEEIWMSDNDNWNEGLDLEWSKDMHLIHACSKLNDILDFSIFDSLWVRKFEVEVTVDIDLTV</sequence>
<reference evidence="1 2" key="1">
    <citation type="submission" date="2017-11" db="EMBL/GenBank/DDBJ databases">
        <title>Genome sequencing of Prevotella intermedia KCOM 1779.</title>
        <authorList>
            <person name="Kook J.-K."/>
            <person name="Park S.-N."/>
            <person name="Lim Y.K."/>
        </authorList>
    </citation>
    <scope>NUCLEOTIDE SEQUENCE [LARGE SCALE GENOMIC DNA]</scope>
    <source>
        <strain evidence="1 2">KCOM 1779</strain>
    </source>
</reference>
<name>A0A2M8M7H4_PREIN</name>
<dbReference type="Proteomes" id="UP000228641">
    <property type="component" value="Unassembled WGS sequence"/>
</dbReference>
<proteinExistence type="predicted"/>
<gene>
    <name evidence="1" type="ORF">CUB97_02000</name>
</gene>